<keyword evidence="2" id="KW-1185">Reference proteome</keyword>
<evidence type="ECO:0008006" key="3">
    <source>
        <dbReference type="Google" id="ProtNLM"/>
    </source>
</evidence>
<sequence>MSALSPEAPVALGGIANHQRLQTSRIASVLGNRLGTSALDYAVAHHLLEGAEHAARARHADRLAWYRRTTVRDLTHLSAGPHLVLSPCPADLLRSEISETAYYLIGPDTNPAAPEALGLVGAAIASATEHGFGALLTQHAPVICLLNHRRLDETLHSWALTRLPSTVFTDYTAHPEVLARDLIHEAAHNWLNDALAAHDVSLPADVTFFSPWRGTPRPVYGFLHACWAFSLTVMYVRKARRSATGTVAPFLDAFLRQQAAQFAATAECLDQALAYMPTSEIRERIGRAVGEVLGPHSSSLSSVGLGQPSCAGRLTSG</sequence>
<organism evidence="1 2">
    <name type="scientific">Streptomyces crystallinus</name>
    <dbReference type="NCBI Taxonomy" id="68191"/>
    <lineage>
        <taxon>Bacteria</taxon>
        <taxon>Bacillati</taxon>
        <taxon>Actinomycetota</taxon>
        <taxon>Actinomycetes</taxon>
        <taxon>Kitasatosporales</taxon>
        <taxon>Streptomycetaceae</taxon>
        <taxon>Streptomyces</taxon>
    </lineage>
</organism>
<dbReference type="RefSeq" id="WP_344080488.1">
    <property type="nucleotide sequence ID" value="NZ_BAAACA010000064.1"/>
</dbReference>
<evidence type="ECO:0000313" key="2">
    <source>
        <dbReference type="Proteomes" id="UP001500668"/>
    </source>
</evidence>
<dbReference type="NCBIfam" id="TIGR04267">
    <property type="entry name" value="mod_HExxH"/>
    <property type="match status" value="1"/>
</dbReference>
<dbReference type="EMBL" id="BAAACA010000064">
    <property type="protein sequence ID" value="GAA0626339.1"/>
    <property type="molecule type" value="Genomic_DNA"/>
</dbReference>
<proteinExistence type="predicted"/>
<comment type="caution">
    <text evidence="1">The sequence shown here is derived from an EMBL/GenBank/DDBJ whole genome shotgun (WGS) entry which is preliminary data.</text>
</comment>
<dbReference type="InterPro" id="IPR026337">
    <property type="entry name" value="AKG_HExxH"/>
</dbReference>
<dbReference type="Proteomes" id="UP001500668">
    <property type="component" value="Unassembled WGS sequence"/>
</dbReference>
<protein>
    <recommendedName>
        <fullName evidence="3">HEXXH motif domain-containing protein</fullName>
    </recommendedName>
</protein>
<name>A0ABN1H1E4_9ACTN</name>
<evidence type="ECO:0000313" key="1">
    <source>
        <dbReference type="EMBL" id="GAA0626339.1"/>
    </source>
</evidence>
<accession>A0ABN1H1E4</accession>
<reference evidence="1 2" key="1">
    <citation type="journal article" date="2019" name="Int. J. Syst. Evol. Microbiol.">
        <title>The Global Catalogue of Microorganisms (GCM) 10K type strain sequencing project: providing services to taxonomists for standard genome sequencing and annotation.</title>
        <authorList>
            <consortium name="The Broad Institute Genomics Platform"/>
            <consortium name="The Broad Institute Genome Sequencing Center for Infectious Disease"/>
            <person name="Wu L."/>
            <person name="Ma J."/>
        </authorList>
    </citation>
    <scope>NUCLEOTIDE SEQUENCE [LARGE SCALE GENOMIC DNA]</scope>
    <source>
        <strain evidence="1 2">JCM 5067</strain>
    </source>
</reference>
<gene>
    <name evidence="1" type="ORF">GCM10010394_66290</name>
</gene>